<feature type="transmembrane region" description="Helical" evidence="1">
    <location>
        <begin position="16"/>
        <end position="33"/>
    </location>
</feature>
<dbReference type="DNASU" id="619517"/>
<dbReference type="ExpressionAtlas" id="A0A3B2WD91">
    <property type="expression patterns" value="differential"/>
</dbReference>
<keyword evidence="4" id="KW-1185">Reference proteome</keyword>
<name>A0A3B2WD91_MOUSE</name>
<sequence length="120" mass="13431">MKQVTPAKSKDCDNKFYVMTSLPVLLFLIILLLPSMITEGRVLTQTGKEATIFADQKTNHEADLKNPDPQEVQRALARILCALGELDKLVKDQANAGQQEFKLPKDFTGRSKCRSLGRIK</sequence>
<keyword evidence="1" id="KW-1133">Transmembrane helix</keyword>
<dbReference type="InterPro" id="IPR032253">
    <property type="entry name" value="Esp1/Esp22"/>
</dbReference>
<reference evidence="2" key="3">
    <citation type="submission" date="2025-08" db="UniProtKB">
        <authorList>
            <consortium name="Ensembl"/>
        </authorList>
    </citation>
    <scope>IDENTIFICATION</scope>
    <source>
        <strain evidence="2">C57BL/6J</strain>
    </source>
</reference>
<dbReference type="SMR" id="A0A3B2WD91"/>
<reference evidence="2" key="4">
    <citation type="submission" date="2025-09" db="UniProtKB">
        <authorList>
            <consortium name="Ensembl"/>
        </authorList>
    </citation>
    <scope>IDENTIFICATION</scope>
    <source>
        <strain evidence="2">C57BL/6J</strain>
    </source>
</reference>
<dbReference type="MGI" id="MGI:3645915">
    <property type="gene designation" value="Esp1"/>
</dbReference>
<accession>A0A3B2WD91</accession>
<dbReference type="VEuPathDB" id="HostDB:ENSMUSG00000073396"/>
<dbReference type="GeneTree" id="ENSGT00840000130532"/>
<gene>
    <name evidence="2 3" type="primary">Esp1</name>
</gene>
<reference evidence="2 4" key="1">
    <citation type="journal article" date="2009" name="PLoS Biol.">
        <title>Lineage-specific biology revealed by a finished genome assembly of the mouse.</title>
        <authorList>
            <consortium name="Mouse Genome Sequencing Consortium"/>
            <person name="Church D.M."/>
            <person name="Goodstadt L."/>
            <person name="Hillier L.W."/>
            <person name="Zody M.C."/>
            <person name="Goldstein S."/>
            <person name="She X."/>
            <person name="Bult C.J."/>
            <person name="Agarwala R."/>
            <person name="Cherry J.L."/>
            <person name="DiCuccio M."/>
            <person name="Hlavina W."/>
            <person name="Kapustin Y."/>
            <person name="Meric P."/>
            <person name="Maglott D."/>
            <person name="Birtle Z."/>
            <person name="Marques A.C."/>
            <person name="Graves T."/>
            <person name="Zhou S."/>
            <person name="Teague B."/>
            <person name="Potamousis K."/>
            <person name="Churas C."/>
            <person name="Place M."/>
            <person name="Herschleb J."/>
            <person name="Runnheim R."/>
            <person name="Forrest D."/>
            <person name="Amos-Landgraf J."/>
            <person name="Schwartz D.C."/>
            <person name="Cheng Z."/>
            <person name="Lindblad-Toh K."/>
            <person name="Eichler E.E."/>
            <person name="Ponting C.P."/>
        </authorList>
    </citation>
    <scope>NUCLEOTIDE SEQUENCE [LARGE SCALE GENOMIC DNA]</scope>
    <source>
        <strain evidence="2 4">C57BL/6J</strain>
    </source>
</reference>
<reference evidence="2 4" key="2">
    <citation type="journal article" date="2011" name="PLoS Biol.">
        <title>Modernizing reference genome assemblies.</title>
        <authorList>
            <person name="Church D.M."/>
            <person name="Schneider V.A."/>
            <person name="Graves T."/>
            <person name="Auger K."/>
            <person name="Cunningham F."/>
            <person name="Bouk N."/>
            <person name="Chen H.C."/>
            <person name="Agarwala R."/>
            <person name="McLaren W.M."/>
            <person name="Ritchie G.R."/>
            <person name="Albracht D."/>
            <person name="Kremitzki M."/>
            <person name="Rock S."/>
            <person name="Kotkiewicz H."/>
            <person name="Kremitzki C."/>
            <person name="Wollam A."/>
            <person name="Trani L."/>
            <person name="Fulton L."/>
            <person name="Fulton R."/>
            <person name="Matthews L."/>
            <person name="Whitehead S."/>
            <person name="Chow W."/>
            <person name="Torrance J."/>
            <person name="Dunn M."/>
            <person name="Harden G."/>
            <person name="Threadgold G."/>
            <person name="Wood J."/>
            <person name="Collins J."/>
            <person name="Heath P."/>
            <person name="Griffiths G."/>
            <person name="Pelan S."/>
            <person name="Grafham D."/>
            <person name="Eichler E.E."/>
            <person name="Weinstock G."/>
            <person name="Mardis E.R."/>
            <person name="Wilson R.K."/>
            <person name="Howe K."/>
            <person name="Flicek P."/>
            <person name="Hubbard T."/>
        </authorList>
    </citation>
    <scope>NUCLEOTIDE SEQUENCE [LARGE SCALE GENOMIC DNA]</scope>
    <source>
        <strain evidence="2 4">C57BL/6J</strain>
    </source>
</reference>
<keyword evidence="1" id="KW-0472">Membrane</keyword>
<dbReference type="GO" id="GO:0005615">
    <property type="term" value="C:extracellular space"/>
    <property type="evidence" value="ECO:0007669"/>
    <property type="project" value="InterPro"/>
</dbReference>
<dbReference type="AGR" id="MGI:3645915"/>
<evidence type="ECO:0000313" key="2">
    <source>
        <dbReference type="Ensembl" id="ENSMUSP00000156893.2"/>
    </source>
</evidence>
<dbReference type="GO" id="GO:0005186">
    <property type="term" value="F:pheromone activity"/>
    <property type="evidence" value="ECO:0007669"/>
    <property type="project" value="InterPro"/>
</dbReference>
<dbReference type="AlphaFoldDB" id="A0A3B2WD91"/>
<evidence type="ECO:0000313" key="3">
    <source>
        <dbReference type="MGI" id="MGI:3645915"/>
    </source>
</evidence>
<proteinExistence type="predicted"/>
<dbReference type="CDD" id="cd14248">
    <property type="entry name" value="ESP"/>
    <property type="match status" value="1"/>
</dbReference>
<evidence type="ECO:0000313" key="4">
    <source>
        <dbReference type="Proteomes" id="UP000000589"/>
    </source>
</evidence>
<dbReference type="Proteomes" id="UP000000589">
    <property type="component" value="Chromosome 17"/>
</dbReference>
<dbReference type="Gene3D" id="1.20.50.60">
    <property type="entry name" value="ESP1, core domain"/>
    <property type="match status" value="1"/>
</dbReference>
<dbReference type="InterPro" id="IPR043126">
    <property type="entry name" value="Esp1_core"/>
</dbReference>
<protein>
    <submittedName>
        <fullName evidence="2">Exocrine gland secreted peptide 1</fullName>
    </submittedName>
</protein>
<dbReference type="Pfam" id="PF16590">
    <property type="entry name" value="ESP"/>
    <property type="match status" value="1"/>
</dbReference>
<keyword evidence="1" id="KW-0812">Transmembrane</keyword>
<dbReference type="OrthoDB" id="9619688at2759"/>
<dbReference type="Ensembl" id="ENSMUST00000233513.2">
    <property type="protein sequence ID" value="ENSMUSP00000156893.2"/>
    <property type="gene ID" value="ENSMUSG00000073396.6"/>
</dbReference>
<organism evidence="2 4">
    <name type="scientific">Mus musculus</name>
    <name type="common">Mouse</name>
    <dbReference type="NCBI Taxonomy" id="10090"/>
    <lineage>
        <taxon>Eukaryota</taxon>
        <taxon>Metazoa</taxon>
        <taxon>Chordata</taxon>
        <taxon>Craniata</taxon>
        <taxon>Vertebrata</taxon>
        <taxon>Euteleostomi</taxon>
        <taxon>Mammalia</taxon>
        <taxon>Eutheria</taxon>
        <taxon>Euarchontoglires</taxon>
        <taxon>Glires</taxon>
        <taxon>Rodentia</taxon>
        <taxon>Myomorpha</taxon>
        <taxon>Muroidea</taxon>
        <taxon>Muridae</taxon>
        <taxon>Murinae</taxon>
        <taxon>Mus</taxon>
        <taxon>Mus</taxon>
    </lineage>
</organism>
<evidence type="ECO:0000256" key="1">
    <source>
        <dbReference type="SAM" id="Phobius"/>
    </source>
</evidence>